<proteinExistence type="predicted"/>
<name>A0A2V5GYT3_ASPV1</name>
<keyword evidence="6" id="KW-1185">Reference proteome</keyword>
<dbReference type="AlphaFoldDB" id="A0A2V5GYT3"/>
<dbReference type="Proteomes" id="UP000249829">
    <property type="component" value="Unassembled WGS sequence"/>
</dbReference>
<protein>
    <recommendedName>
        <fullName evidence="4">3CxxC-type domain-containing protein</fullName>
    </recommendedName>
</protein>
<reference evidence="5 6" key="1">
    <citation type="submission" date="2018-02" db="EMBL/GenBank/DDBJ databases">
        <title>The genomes of Aspergillus section Nigri reveals drivers in fungal speciation.</title>
        <authorList>
            <consortium name="DOE Joint Genome Institute"/>
            <person name="Vesth T.C."/>
            <person name="Nybo J."/>
            <person name="Theobald S."/>
            <person name="Brandl J."/>
            <person name="Frisvad J.C."/>
            <person name="Nielsen K.F."/>
            <person name="Lyhne E.K."/>
            <person name="Kogle M.E."/>
            <person name="Kuo A."/>
            <person name="Riley R."/>
            <person name="Clum A."/>
            <person name="Nolan M."/>
            <person name="Lipzen A."/>
            <person name="Salamov A."/>
            <person name="Henrissat B."/>
            <person name="Wiebenga A."/>
            <person name="De vries R.P."/>
            <person name="Grigoriev I.V."/>
            <person name="Mortensen U.H."/>
            <person name="Andersen M.R."/>
            <person name="Baker S.E."/>
        </authorList>
    </citation>
    <scope>NUCLEOTIDE SEQUENCE [LARGE SCALE GENOMIC DNA]</scope>
    <source>
        <strain evidence="5 6">CBS 115571</strain>
    </source>
</reference>
<dbReference type="Pfam" id="PF13695">
    <property type="entry name" value="Zn_ribbon_3CxxC"/>
    <property type="match status" value="1"/>
</dbReference>
<organism evidence="5 6">
    <name type="scientific">Aspergillus violaceofuscus (strain CBS 115571)</name>
    <dbReference type="NCBI Taxonomy" id="1450538"/>
    <lineage>
        <taxon>Eukaryota</taxon>
        <taxon>Fungi</taxon>
        <taxon>Dikarya</taxon>
        <taxon>Ascomycota</taxon>
        <taxon>Pezizomycotina</taxon>
        <taxon>Eurotiomycetes</taxon>
        <taxon>Eurotiomycetidae</taxon>
        <taxon>Eurotiales</taxon>
        <taxon>Aspergillaceae</taxon>
        <taxon>Aspergillus</taxon>
    </lineage>
</organism>
<dbReference type="GO" id="GO:0008270">
    <property type="term" value="F:zinc ion binding"/>
    <property type="evidence" value="ECO:0007669"/>
    <property type="project" value="UniProtKB-KW"/>
</dbReference>
<evidence type="ECO:0000256" key="1">
    <source>
        <dbReference type="ARBA" id="ARBA00022723"/>
    </source>
</evidence>
<evidence type="ECO:0000259" key="4">
    <source>
        <dbReference type="SMART" id="SM01328"/>
    </source>
</evidence>
<accession>A0A2V5GYT3</accession>
<keyword evidence="3" id="KW-0862">Zinc</keyword>
<dbReference type="SMART" id="SM01328">
    <property type="entry name" value="zf-3CxxC"/>
    <property type="match status" value="1"/>
</dbReference>
<evidence type="ECO:0000256" key="2">
    <source>
        <dbReference type="ARBA" id="ARBA00022771"/>
    </source>
</evidence>
<feature type="domain" description="3CxxC-type" evidence="4">
    <location>
        <begin position="51"/>
        <end position="150"/>
    </location>
</feature>
<evidence type="ECO:0000256" key="3">
    <source>
        <dbReference type="ARBA" id="ARBA00022833"/>
    </source>
</evidence>
<dbReference type="OMA" id="PHDSELC"/>
<gene>
    <name evidence="5" type="ORF">BO99DRAFT_365729</name>
</gene>
<evidence type="ECO:0000313" key="5">
    <source>
        <dbReference type="EMBL" id="PYI16648.1"/>
    </source>
</evidence>
<dbReference type="STRING" id="1450538.A0A2V5GYT3"/>
<dbReference type="InterPro" id="IPR027377">
    <property type="entry name" value="ZAR1/RTP1-5-like_Znf-3CxxC"/>
</dbReference>
<keyword evidence="1" id="KW-0479">Metal-binding</keyword>
<evidence type="ECO:0000313" key="6">
    <source>
        <dbReference type="Proteomes" id="UP000249829"/>
    </source>
</evidence>
<dbReference type="EMBL" id="KZ825166">
    <property type="protein sequence ID" value="PYI16648.1"/>
    <property type="molecule type" value="Genomic_DNA"/>
</dbReference>
<keyword evidence="2" id="KW-0863">Zinc-finger</keyword>
<sequence>MPRKGGKAAKLWSLHPKLHDDVARLLDEEGLQLDFFDVDDEDTNIEERDTNVMGRFICQNHRCYSSGWSSKKIAITIRMYSQERYNARVYHQRCRNCQAVGRLILDSECYAERVTYWLKRWNGLKVQRPDYSGQSRGPHDSELCEGCRVGHCPNSNEDLASVLASLSI</sequence>